<keyword evidence="4" id="KW-1185">Reference proteome</keyword>
<dbReference type="Pfam" id="PF05977">
    <property type="entry name" value="MFS_3"/>
    <property type="match status" value="1"/>
</dbReference>
<keyword evidence="2" id="KW-0472">Membrane</keyword>
<dbReference type="EMBL" id="JAKXMK010000006">
    <property type="protein sequence ID" value="MCH6165703.1"/>
    <property type="molecule type" value="Genomic_DNA"/>
</dbReference>
<gene>
    <name evidence="3" type="ORF">MMF94_08420</name>
</gene>
<reference evidence="3 4" key="1">
    <citation type="submission" date="2022-03" db="EMBL/GenBank/DDBJ databases">
        <title>Pseudonocardia alaer sp. nov., a novel actinomycete isolated from reed forest soil.</title>
        <authorList>
            <person name="Wang L."/>
        </authorList>
    </citation>
    <scope>NUCLEOTIDE SEQUENCE [LARGE SCALE GENOMIC DNA]</scope>
    <source>
        <strain evidence="3 4">Y-16303</strain>
    </source>
</reference>
<keyword evidence="1" id="KW-0813">Transport</keyword>
<comment type="caution">
    <text evidence="3">The sequence shown here is derived from an EMBL/GenBank/DDBJ whole genome shotgun (WGS) entry which is preliminary data.</text>
</comment>
<proteinExistence type="predicted"/>
<evidence type="ECO:0000256" key="1">
    <source>
        <dbReference type="ARBA" id="ARBA00022448"/>
    </source>
</evidence>
<evidence type="ECO:0000256" key="2">
    <source>
        <dbReference type="ARBA" id="ARBA00022475"/>
    </source>
</evidence>
<organism evidence="3 4">
    <name type="scientific">Pseudonocardia alaniniphila</name>
    <dbReference type="NCBI Taxonomy" id="75291"/>
    <lineage>
        <taxon>Bacteria</taxon>
        <taxon>Bacillati</taxon>
        <taxon>Actinomycetota</taxon>
        <taxon>Actinomycetes</taxon>
        <taxon>Pseudonocardiales</taxon>
        <taxon>Pseudonocardiaceae</taxon>
        <taxon>Pseudonocardia</taxon>
    </lineage>
</organism>
<keyword evidence="2" id="KW-1003">Cell membrane</keyword>
<evidence type="ECO:0000313" key="4">
    <source>
        <dbReference type="Proteomes" id="UP001299970"/>
    </source>
</evidence>
<sequence>MGQFRDVEDPESFLEAFTVANWTEHLRQHLERGTAMDRDAEEGARRLIAPRTAPRVRHLLWAARTRKS</sequence>
<protein>
    <submittedName>
        <fullName evidence="3">MFS transporter</fullName>
    </submittedName>
</protein>
<name>A0ABS9TBC4_9PSEU</name>
<dbReference type="Proteomes" id="UP001299970">
    <property type="component" value="Unassembled WGS sequence"/>
</dbReference>
<dbReference type="InterPro" id="IPR010290">
    <property type="entry name" value="TM_effector"/>
</dbReference>
<accession>A0ABS9TBC4</accession>
<evidence type="ECO:0000313" key="3">
    <source>
        <dbReference type="EMBL" id="MCH6165703.1"/>
    </source>
</evidence>